<proteinExistence type="predicted"/>
<keyword evidence="2" id="KW-0472">Membrane</keyword>
<feature type="compositionally biased region" description="Basic and acidic residues" evidence="1">
    <location>
        <begin position="372"/>
        <end position="408"/>
    </location>
</feature>
<gene>
    <name evidence="3" type="ORF">SAMN04488505_10244</name>
</gene>
<evidence type="ECO:0000256" key="2">
    <source>
        <dbReference type="SAM" id="Phobius"/>
    </source>
</evidence>
<protein>
    <recommendedName>
        <fullName evidence="5">DUF748 domain-containing protein</fullName>
    </recommendedName>
</protein>
<feature type="region of interest" description="Disordered" evidence="1">
    <location>
        <begin position="367"/>
        <end position="408"/>
    </location>
</feature>
<evidence type="ECO:0000313" key="3">
    <source>
        <dbReference type="EMBL" id="SEL33112.1"/>
    </source>
</evidence>
<feature type="transmembrane region" description="Helical" evidence="2">
    <location>
        <begin position="12"/>
        <end position="32"/>
    </location>
</feature>
<dbReference type="RefSeq" id="WP_089908599.1">
    <property type="nucleotide sequence ID" value="NZ_FOBB01000002.1"/>
</dbReference>
<dbReference type="STRING" id="573321.SAMN04488505_10244"/>
<evidence type="ECO:0000313" key="4">
    <source>
        <dbReference type="Proteomes" id="UP000198984"/>
    </source>
</evidence>
<sequence>MSARPIKKKYIIIGSIILLLIILRLLLPYIVLRYANNTLANMNGYYGHVQDIDIALYRGAYQLNNIYINKLDSATRKQTEFFKAQTIDLSVEWRALFEGSLVGELELFSPKLVFTKDKAEIGQVAKDTNDFRKVLKDFMPLKVNRFEVHNGSIHYVDSTSAPKVDISLKNTYILARNLKNTSDKKEKLPSSLVARANAYGGDLSLDMKLDGLAKEPTFDLTAQMTSANLVDLNDFFKAYGKFDVSKGSLALYSEFAADNGNFKGYVKPIVKELQVKGTEDKHDPFLQKAKETVIDAAAHVLKNPKKKQVATKVNVEGRFHDSHTDIMGAVWEVLKNAFIEALLPSVDNEIDISSASEVPQDEKKGFFKRLFGGKDDDKKKEAQEKEIKEKEEKRKKEGLERFKTANEH</sequence>
<dbReference type="OrthoDB" id="9771783at2"/>
<evidence type="ECO:0008006" key="5">
    <source>
        <dbReference type="Google" id="ProtNLM"/>
    </source>
</evidence>
<dbReference type="Proteomes" id="UP000198984">
    <property type="component" value="Unassembled WGS sequence"/>
</dbReference>
<name>A0A1H7PBG2_9BACT</name>
<keyword evidence="4" id="KW-1185">Reference proteome</keyword>
<keyword evidence="2" id="KW-1133">Transmembrane helix</keyword>
<dbReference type="EMBL" id="FOBB01000002">
    <property type="protein sequence ID" value="SEL33112.1"/>
    <property type="molecule type" value="Genomic_DNA"/>
</dbReference>
<keyword evidence="2" id="KW-0812">Transmembrane</keyword>
<dbReference type="AlphaFoldDB" id="A0A1H7PBG2"/>
<evidence type="ECO:0000256" key="1">
    <source>
        <dbReference type="SAM" id="MobiDB-lite"/>
    </source>
</evidence>
<organism evidence="3 4">
    <name type="scientific">Chitinophaga rupis</name>
    <dbReference type="NCBI Taxonomy" id="573321"/>
    <lineage>
        <taxon>Bacteria</taxon>
        <taxon>Pseudomonadati</taxon>
        <taxon>Bacteroidota</taxon>
        <taxon>Chitinophagia</taxon>
        <taxon>Chitinophagales</taxon>
        <taxon>Chitinophagaceae</taxon>
        <taxon>Chitinophaga</taxon>
    </lineage>
</organism>
<reference evidence="3 4" key="1">
    <citation type="submission" date="2016-10" db="EMBL/GenBank/DDBJ databases">
        <authorList>
            <person name="de Groot N.N."/>
        </authorList>
    </citation>
    <scope>NUCLEOTIDE SEQUENCE [LARGE SCALE GENOMIC DNA]</scope>
    <source>
        <strain evidence="3 4">DSM 21039</strain>
    </source>
</reference>
<accession>A0A1H7PBG2</accession>